<protein>
    <submittedName>
        <fullName evidence="1">XRE family transcriptional regulator</fullName>
    </submittedName>
</protein>
<dbReference type="Pfam" id="PF01381">
    <property type="entry name" value="HTH_3"/>
    <property type="match status" value="1"/>
</dbReference>
<accession>A0A3E4LIJ7</accession>
<name>A0A3E4LIJ7_9FIRM</name>
<dbReference type="PROSITE" id="PS50943">
    <property type="entry name" value="HTH_CROC1"/>
    <property type="match status" value="1"/>
</dbReference>
<dbReference type="RefSeq" id="WP_117688618.1">
    <property type="nucleotide sequence ID" value="NZ_CAUFBW010000002.1"/>
</dbReference>
<evidence type="ECO:0000313" key="2">
    <source>
        <dbReference type="Proteomes" id="UP000260793"/>
    </source>
</evidence>
<organism evidence="1 2">
    <name type="scientific">[Ruminococcus] lactaris</name>
    <dbReference type="NCBI Taxonomy" id="46228"/>
    <lineage>
        <taxon>Bacteria</taxon>
        <taxon>Bacillati</taxon>
        <taxon>Bacillota</taxon>
        <taxon>Clostridia</taxon>
        <taxon>Lachnospirales</taxon>
        <taxon>Lachnospiraceae</taxon>
        <taxon>Mediterraneibacter</taxon>
    </lineage>
</organism>
<dbReference type="CDD" id="cd00093">
    <property type="entry name" value="HTH_XRE"/>
    <property type="match status" value="1"/>
</dbReference>
<comment type="caution">
    <text evidence="1">The sequence shown here is derived from an EMBL/GenBank/DDBJ whole genome shotgun (WGS) entry which is preliminary data.</text>
</comment>
<dbReference type="EMBL" id="QSQN01000041">
    <property type="protein sequence ID" value="RGK37307.1"/>
    <property type="molecule type" value="Genomic_DNA"/>
</dbReference>
<dbReference type="SMART" id="SM00530">
    <property type="entry name" value="HTH_XRE"/>
    <property type="match status" value="1"/>
</dbReference>
<dbReference type="Gene3D" id="1.10.260.40">
    <property type="entry name" value="lambda repressor-like DNA-binding domains"/>
    <property type="match status" value="1"/>
</dbReference>
<proteinExistence type="predicted"/>
<dbReference type="GO" id="GO:0003677">
    <property type="term" value="F:DNA binding"/>
    <property type="evidence" value="ECO:0007669"/>
    <property type="project" value="InterPro"/>
</dbReference>
<dbReference type="SUPFAM" id="SSF47413">
    <property type="entry name" value="lambda repressor-like DNA-binding domains"/>
    <property type="match status" value="1"/>
</dbReference>
<reference evidence="1 2" key="1">
    <citation type="submission" date="2018-08" db="EMBL/GenBank/DDBJ databases">
        <title>A genome reference for cultivated species of the human gut microbiota.</title>
        <authorList>
            <person name="Zou Y."/>
            <person name="Xue W."/>
            <person name="Luo G."/>
        </authorList>
    </citation>
    <scope>NUCLEOTIDE SEQUENCE [LARGE SCALE GENOMIC DNA]</scope>
    <source>
        <strain evidence="1 2">TF11-7</strain>
    </source>
</reference>
<sequence length="97" mass="11174">MEKITEAQVIRIDTKATGARIRELRKKHNLRVEDIRAYINLSDTQAIYKWQRGATLPSIENLLALSRLFNTTIEDIIQELGEEDKSSPSVILWTYTA</sequence>
<dbReference type="InterPro" id="IPR010982">
    <property type="entry name" value="Lambda_DNA-bd_dom_sf"/>
</dbReference>
<dbReference type="Proteomes" id="UP000260793">
    <property type="component" value="Unassembled WGS sequence"/>
</dbReference>
<gene>
    <name evidence="1" type="ORF">DXD17_12615</name>
</gene>
<dbReference type="InterPro" id="IPR001387">
    <property type="entry name" value="Cro/C1-type_HTH"/>
</dbReference>
<dbReference type="AlphaFoldDB" id="A0A3E4LIJ7"/>
<evidence type="ECO:0000313" key="1">
    <source>
        <dbReference type="EMBL" id="RGK37307.1"/>
    </source>
</evidence>